<comment type="similarity">
    <text evidence="4">Belongs to the cyclophilin-type PPIase family.</text>
</comment>
<dbReference type="EMBL" id="LSCR01000040">
    <property type="protein sequence ID" value="KXB33260.1"/>
    <property type="molecule type" value="Genomic_DNA"/>
</dbReference>
<feature type="transmembrane region" description="Helical" evidence="6">
    <location>
        <begin position="40"/>
        <end position="62"/>
    </location>
</feature>
<evidence type="ECO:0000256" key="3">
    <source>
        <dbReference type="ARBA" id="ARBA00023235"/>
    </source>
</evidence>
<keyword evidence="6" id="KW-0472">Membrane</keyword>
<dbReference type="PANTHER" id="PTHR45625">
    <property type="entry name" value="PEPTIDYL-PROLYL CIS-TRANS ISOMERASE-RELATED"/>
    <property type="match status" value="1"/>
</dbReference>
<reference evidence="9" key="1">
    <citation type="submission" date="2016-01" db="EMBL/GenBank/DDBJ databases">
        <authorList>
            <person name="Mitreva M."/>
            <person name="Pepin K.H."/>
            <person name="Mihindukulasuriya K.A."/>
            <person name="Fulton R."/>
            <person name="Fronick C."/>
            <person name="O'Laughlin M."/>
            <person name="Miner T."/>
            <person name="Herter B."/>
            <person name="Rosa B.A."/>
            <person name="Cordes M."/>
            <person name="Tomlinson C."/>
            <person name="Wollam A."/>
            <person name="Palsikar V.B."/>
            <person name="Mardis E.R."/>
            <person name="Wilson R.K."/>
        </authorList>
    </citation>
    <scope>NUCLEOTIDE SEQUENCE [LARGE SCALE GENOMIC DNA]</scope>
    <source>
        <strain evidence="9">DNF00019</strain>
    </source>
</reference>
<dbReference type="CDD" id="cd00317">
    <property type="entry name" value="cyclophilin"/>
    <property type="match status" value="1"/>
</dbReference>
<proteinExistence type="inferred from homology"/>
<keyword evidence="2 4" id="KW-0697">Rotamase</keyword>
<keyword evidence="6" id="KW-0812">Transmembrane</keyword>
<feature type="domain" description="PPIase cyclophilin-type" evidence="7">
    <location>
        <begin position="118"/>
        <end position="267"/>
    </location>
</feature>
<dbReference type="EC" id="5.2.1.8" evidence="4"/>
<evidence type="ECO:0000256" key="2">
    <source>
        <dbReference type="ARBA" id="ARBA00023110"/>
    </source>
</evidence>
<keyword evidence="3 4" id="KW-0413">Isomerase</keyword>
<evidence type="ECO:0000259" key="7">
    <source>
        <dbReference type="PROSITE" id="PS50072"/>
    </source>
</evidence>
<evidence type="ECO:0000256" key="5">
    <source>
        <dbReference type="SAM" id="MobiDB-lite"/>
    </source>
</evidence>
<feature type="region of interest" description="Disordered" evidence="5">
    <location>
        <begin position="69"/>
        <end position="98"/>
    </location>
</feature>
<keyword evidence="9" id="KW-1185">Reference proteome</keyword>
<accession>A0A133XQP9</accession>
<evidence type="ECO:0000256" key="4">
    <source>
        <dbReference type="RuleBase" id="RU363019"/>
    </source>
</evidence>
<dbReference type="PANTHER" id="PTHR45625:SF4">
    <property type="entry name" value="PEPTIDYLPROLYL ISOMERASE DOMAIN AND WD REPEAT-CONTAINING PROTEIN 1"/>
    <property type="match status" value="1"/>
</dbReference>
<evidence type="ECO:0000313" key="8">
    <source>
        <dbReference type="EMBL" id="KXB33260.1"/>
    </source>
</evidence>
<comment type="caution">
    <text evidence="8">The sequence shown here is derived from an EMBL/GenBank/DDBJ whole genome shotgun (WGS) entry which is preliminary data.</text>
</comment>
<dbReference type="PRINTS" id="PR00153">
    <property type="entry name" value="CSAPPISMRASE"/>
</dbReference>
<comment type="catalytic activity">
    <reaction evidence="4">
        <text>[protein]-peptidylproline (omega=180) = [protein]-peptidylproline (omega=0)</text>
        <dbReference type="Rhea" id="RHEA:16237"/>
        <dbReference type="Rhea" id="RHEA-COMP:10747"/>
        <dbReference type="Rhea" id="RHEA-COMP:10748"/>
        <dbReference type="ChEBI" id="CHEBI:83833"/>
        <dbReference type="ChEBI" id="CHEBI:83834"/>
        <dbReference type="EC" id="5.2.1.8"/>
    </reaction>
</comment>
<dbReference type="GO" id="GO:0006457">
    <property type="term" value="P:protein folding"/>
    <property type="evidence" value="ECO:0007669"/>
    <property type="project" value="InterPro"/>
</dbReference>
<dbReference type="STRING" id="1393034.HMPREF3192_01232"/>
<dbReference type="Pfam" id="PF00160">
    <property type="entry name" value="Pro_isomerase"/>
    <property type="match status" value="1"/>
</dbReference>
<name>A0A133XQP9_9ACTN</name>
<dbReference type="PATRIC" id="fig|1393034.3.peg.1201"/>
<dbReference type="Gene3D" id="2.40.100.10">
    <property type="entry name" value="Cyclophilin-like"/>
    <property type="match status" value="1"/>
</dbReference>
<dbReference type="InterPro" id="IPR020892">
    <property type="entry name" value="Cyclophilin-type_PPIase_CS"/>
</dbReference>
<dbReference type="RefSeq" id="WP_231723375.1">
    <property type="nucleotide sequence ID" value="NZ_KQ959516.1"/>
</dbReference>
<feature type="compositionally biased region" description="Low complexity" evidence="5">
    <location>
        <begin position="69"/>
        <end position="94"/>
    </location>
</feature>
<dbReference type="AlphaFoldDB" id="A0A133XQP9"/>
<comment type="function">
    <text evidence="1 4">PPIases accelerate the folding of proteins. It catalyzes the cis-trans isomerization of proline imidic peptide bonds in oligopeptides.</text>
</comment>
<gene>
    <name evidence="8" type="ORF">HMPREF3192_01232</name>
</gene>
<dbReference type="InterPro" id="IPR029000">
    <property type="entry name" value="Cyclophilin-like_dom_sf"/>
</dbReference>
<protein>
    <recommendedName>
        <fullName evidence="4">Peptidyl-prolyl cis-trans isomerase</fullName>
        <shortName evidence="4">PPIase</shortName>
        <ecNumber evidence="4">5.2.1.8</ecNumber>
    </recommendedName>
</protein>
<sequence length="269" mass="27950">MNVNNNSNTARTATATALASHESPAVCAASAHESHSALDALLWLMSIAAVIAIIFLCACSAAPASKSGDTSKSGAAGSSSSSASQNATQGQSGQYTPAADDVYAKGTHHATIQVAGQGEIQLELYADKAPISVSNFCHLAKAGFYNGLTFHRIINGFMMQGGDPKGDGTGGSTQTIKGEFVENGVVNPLQHKRGTISMARSNEFDSASSQFFIMQKDNDDLDGHYAAFGSVTKGMEIVDVLCKNTPVQDNNGTVAPKDQPKITSITISD</sequence>
<dbReference type="InterPro" id="IPR002130">
    <property type="entry name" value="Cyclophilin-type_PPIase_dom"/>
</dbReference>
<dbReference type="Proteomes" id="UP000070675">
    <property type="component" value="Unassembled WGS sequence"/>
</dbReference>
<organism evidence="8 9">
    <name type="scientific">Atopobium deltae</name>
    <dbReference type="NCBI Taxonomy" id="1393034"/>
    <lineage>
        <taxon>Bacteria</taxon>
        <taxon>Bacillati</taxon>
        <taxon>Actinomycetota</taxon>
        <taxon>Coriobacteriia</taxon>
        <taxon>Coriobacteriales</taxon>
        <taxon>Atopobiaceae</taxon>
        <taxon>Atopobium</taxon>
    </lineage>
</organism>
<keyword evidence="6" id="KW-1133">Transmembrane helix</keyword>
<evidence type="ECO:0000256" key="1">
    <source>
        <dbReference type="ARBA" id="ARBA00002388"/>
    </source>
</evidence>
<evidence type="ECO:0000256" key="6">
    <source>
        <dbReference type="SAM" id="Phobius"/>
    </source>
</evidence>
<dbReference type="GO" id="GO:0003755">
    <property type="term" value="F:peptidyl-prolyl cis-trans isomerase activity"/>
    <property type="evidence" value="ECO:0007669"/>
    <property type="project" value="UniProtKB-UniRule"/>
</dbReference>
<dbReference type="PROSITE" id="PS00170">
    <property type="entry name" value="CSA_PPIASE_1"/>
    <property type="match status" value="1"/>
</dbReference>
<evidence type="ECO:0000313" key="9">
    <source>
        <dbReference type="Proteomes" id="UP000070675"/>
    </source>
</evidence>
<dbReference type="SUPFAM" id="SSF50891">
    <property type="entry name" value="Cyclophilin-like"/>
    <property type="match status" value="1"/>
</dbReference>
<dbReference type="InterPro" id="IPR044666">
    <property type="entry name" value="Cyclophilin_A-like"/>
</dbReference>
<dbReference type="PROSITE" id="PS50072">
    <property type="entry name" value="CSA_PPIASE_2"/>
    <property type="match status" value="1"/>
</dbReference>